<dbReference type="RefSeq" id="XP_033673375.1">
    <property type="nucleotide sequence ID" value="XM_033804182.1"/>
</dbReference>
<name>A0A6A6D498_ZASCE</name>
<protein>
    <submittedName>
        <fullName evidence="1">Uncharacterized protein</fullName>
    </submittedName>
</protein>
<organism evidence="1 2">
    <name type="scientific">Zasmidium cellare ATCC 36951</name>
    <dbReference type="NCBI Taxonomy" id="1080233"/>
    <lineage>
        <taxon>Eukaryota</taxon>
        <taxon>Fungi</taxon>
        <taxon>Dikarya</taxon>
        <taxon>Ascomycota</taxon>
        <taxon>Pezizomycotina</taxon>
        <taxon>Dothideomycetes</taxon>
        <taxon>Dothideomycetidae</taxon>
        <taxon>Mycosphaerellales</taxon>
        <taxon>Mycosphaerellaceae</taxon>
        <taxon>Zasmidium</taxon>
    </lineage>
</organism>
<dbReference type="OrthoDB" id="3647450at2759"/>
<accession>A0A6A6D498</accession>
<evidence type="ECO:0000313" key="1">
    <source>
        <dbReference type="EMBL" id="KAF2172486.1"/>
    </source>
</evidence>
<keyword evidence="2" id="KW-1185">Reference proteome</keyword>
<dbReference type="Proteomes" id="UP000799537">
    <property type="component" value="Unassembled WGS sequence"/>
</dbReference>
<proteinExistence type="predicted"/>
<sequence length="107" mass="12255">MDILAKNFVSLPIIITDWDAITEAKSHIKTPKEEIARSHTVSRMATGSKQEPGLPAFKESAEEIWNRISDTTKSKIREAALEVLRRTDESQNEKMTFQYDDDARFLD</sequence>
<dbReference type="GeneID" id="54557454"/>
<gene>
    <name evidence="1" type="ORF">M409DRAFT_17720</name>
</gene>
<reference evidence="1" key="1">
    <citation type="journal article" date="2020" name="Stud. Mycol.">
        <title>101 Dothideomycetes genomes: a test case for predicting lifestyles and emergence of pathogens.</title>
        <authorList>
            <person name="Haridas S."/>
            <person name="Albert R."/>
            <person name="Binder M."/>
            <person name="Bloem J."/>
            <person name="Labutti K."/>
            <person name="Salamov A."/>
            <person name="Andreopoulos B."/>
            <person name="Baker S."/>
            <person name="Barry K."/>
            <person name="Bills G."/>
            <person name="Bluhm B."/>
            <person name="Cannon C."/>
            <person name="Castanera R."/>
            <person name="Culley D."/>
            <person name="Daum C."/>
            <person name="Ezra D."/>
            <person name="Gonzalez J."/>
            <person name="Henrissat B."/>
            <person name="Kuo A."/>
            <person name="Liang C."/>
            <person name="Lipzen A."/>
            <person name="Lutzoni F."/>
            <person name="Magnuson J."/>
            <person name="Mondo S."/>
            <person name="Nolan M."/>
            <person name="Ohm R."/>
            <person name="Pangilinan J."/>
            <person name="Park H.-J."/>
            <person name="Ramirez L."/>
            <person name="Alfaro M."/>
            <person name="Sun H."/>
            <person name="Tritt A."/>
            <person name="Yoshinaga Y."/>
            <person name="Zwiers L.-H."/>
            <person name="Turgeon B."/>
            <person name="Goodwin S."/>
            <person name="Spatafora J."/>
            <person name="Crous P."/>
            <person name="Grigoriev I."/>
        </authorList>
    </citation>
    <scope>NUCLEOTIDE SEQUENCE</scope>
    <source>
        <strain evidence="1">ATCC 36951</strain>
    </source>
</reference>
<evidence type="ECO:0000313" key="2">
    <source>
        <dbReference type="Proteomes" id="UP000799537"/>
    </source>
</evidence>
<dbReference type="EMBL" id="ML993581">
    <property type="protein sequence ID" value="KAF2172486.1"/>
    <property type="molecule type" value="Genomic_DNA"/>
</dbReference>
<dbReference type="AlphaFoldDB" id="A0A6A6D498"/>